<dbReference type="Proteomes" id="UP000030755">
    <property type="component" value="Unassembled WGS sequence"/>
</dbReference>
<dbReference type="InterPro" id="IPR005024">
    <property type="entry name" value="Snf7_fam"/>
</dbReference>
<dbReference type="PANTHER" id="PTHR10476">
    <property type="entry name" value="CHARGED MULTIVESICULAR BODY PROTEIN"/>
    <property type="match status" value="1"/>
</dbReference>
<dbReference type="Pfam" id="PF03357">
    <property type="entry name" value="Snf7"/>
    <property type="match status" value="1"/>
</dbReference>
<dbReference type="OrthoDB" id="10266568at2759"/>
<dbReference type="OMA" id="DMIFQLR"/>
<evidence type="ECO:0000313" key="4">
    <source>
        <dbReference type="Proteomes" id="UP000030755"/>
    </source>
</evidence>
<feature type="compositionally biased region" description="Basic and acidic residues" evidence="1">
    <location>
        <begin position="131"/>
        <end position="146"/>
    </location>
</feature>
<name>A0A075B400_ROZAC</name>
<dbReference type="HOGENOM" id="CLU_080826_1_1_1"/>
<dbReference type="GO" id="GO:0006623">
    <property type="term" value="P:protein targeting to vacuole"/>
    <property type="evidence" value="ECO:0007669"/>
    <property type="project" value="EnsemblFungi"/>
</dbReference>
<dbReference type="EMBL" id="ML005135">
    <property type="protein sequence ID" value="RKP19945.1"/>
    <property type="molecule type" value="Genomic_DNA"/>
</dbReference>
<evidence type="ECO:0000313" key="3">
    <source>
        <dbReference type="EMBL" id="RKP19945.1"/>
    </source>
</evidence>
<protein>
    <submittedName>
        <fullName evidence="3">Charged multivesicular body protein 1b</fullName>
    </submittedName>
</protein>
<gene>
    <name evidence="2" type="ORF">O9G_003352</name>
    <name evidence="3" type="ORF">ROZALSC1DRAFT_28512</name>
</gene>
<reference evidence="2 4" key="1">
    <citation type="journal article" date="2013" name="Curr. Biol.">
        <title>Shared signatures of parasitism and phylogenomics unite Cryptomycota and microsporidia.</title>
        <authorList>
            <person name="James T.Y."/>
            <person name="Pelin A."/>
            <person name="Bonen L."/>
            <person name="Ahrendt S."/>
            <person name="Sain D."/>
            <person name="Corradi N."/>
            <person name="Stajich J.E."/>
        </authorList>
    </citation>
    <scope>NUCLEOTIDE SEQUENCE [LARGE SCALE GENOMIC DNA]</scope>
    <source>
        <strain evidence="2">CSF55</strain>
        <strain evidence="2">CSF55</strain>
    </source>
</reference>
<dbReference type="Proteomes" id="UP000281549">
    <property type="component" value="Unassembled WGS sequence"/>
</dbReference>
<proteinExistence type="predicted"/>
<sequence>MEGAKIYAQNAIRKKNEGLNMLRLSSRVDAVASRVQTAVSMRQVTQNMAGVVKGLDAAMSSMNLEKISMVMDQFEKQFEDIDVQTQYMEGSIGNTTALTTPQEDVDTLIQQVADEHGLEVKMDMGVPGSLMEKKTEEKDELGERLAKLRSGQ</sequence>
<evidence type="ECO:0000313" key="2">
    <source>
        <dbReference type="EMBL" id="EPZ35734.1"/>
    </source>
</evidence>
<dbReference type="Gene3D" id="6.10.140.1230">
    <property type="match status" value="1"/>
</dbReference>
<reference evidence="3" key="3">
    <citation type="submission" date="2018-08" db="EMBL/GenBank/DDBJ databases">
        <title>Leveraging single-cell genomics to expand the Fungal Tree of Life.</title>
        <authorList>
            <consortium name="DOE Joint Genome Institute"/>
            <person name="Ahrendt S.R."/>
            <person name="Quandt C.A."/>
            <person name="Ciobanu D."/>
            <person name="Clum A."/>
            <person name="Salamov A."/>
            <person name="Andreopoulos B."/>
            <person name="Cheng J.-F."/>
            <person name="Woyke T."/>
            <person name="Pelin A."/>
            <person name="Henrissat B."/>
            <person name="Reynolds N."/>
            <person name="Benny G.L."/>
            <person name="Smith M.E."/>
            <person name="James T.Y."/>
            <person name="Grigoriev I.V."/>
        </authorList>
    </citation>
    <scope>NUCLEOTIDE SEQUENCE</scope>
    <source>
        <strain evidence="3">CSF55</strain>
    </source>
</reference>
<organism evidence="2 4">
    <name type="scientific">Rozella allomycis (strain CSF55)</name>
    <dbReference type="NCBI Taxonomy" id="988480"/>
    <lineage>
        <taxon>Eukaryota</taxon>
        <taxon>Fungi</taxon>
        <taxon>Fungi incertae sedis</taxon>
        <taxon>Cryptomycota</taxon>
        <taxon>Cryptomycota incertae sedis</taxon>
        <taxon>Rozella</taxon>
    </lineage>
</organism>
<dbReference type="STRING" id="988480.A0A075B400"/>
<feature type="region of interest" description="Disordered" evidence="1">
    <location>
        <begin position="130"/>
        <end position="152"/>
    </location>
</feature>
<dbReference type="GO" id="GO:1904902">
    <property type="term" value="P:ESCRT III complex assembly"/>
    <property type="evidence" value="ECO:0007669"/>
    <property type="project" value="EnsemblFungi"/>
</dbReference>
<evidence type="ECO:0000313" key="5">
    <source>
        <dbReference type="Proteomes" id="UP000281549"/>
    </source>
</evidence>
<dbReference type="AlphaFoldDB" id="A0A075B400"/>
<reference evidence="5" key="2">
    <citation type="journal article" date="2018" name="Nat. Microbiol.">
        <title>Leveraging single-cell genomics to expand the fungal tree of life.</title>
        <authorList>
            <person name="Ahrendt S.R."/>
            <person name="Quandt C.A."/>
            <person name="Ciobanu D."/>
            <person name="Clum A."/>
            <person name="Salamov A."/>
            <person name="Andreopoulos B."/>
            <person name="Cheng J.F."/>
            <person name="Woyke T."/>
            <person name="Pelin A."/>
            <person name="Henrissat B."/>
            <person name="Reynolds N.K."/>
            <person name="Benny G.L."/>
            <person name="Smith M.E."/>
            <person name="James T.Y."/>
            <person name="Grigoriev I.V."/>
        </authorList>
    </citation>
    <scope>NUCLEOTIDE SEQUENCE [LARGE SCALE GENOMIC DNA]</scope>
    <source>
        <strain evidence="5">CSF55</strain>
    </source>
</reference>
<dbReference type="EMBL" id="KE560765">
    <property type="protein sequence ID" value="EPZ35734.1"/>
    <property type="molecule type" value="Genomic_DNA"/>
</dbReference>
<evidence type="ECO:0000256" key="1">
    <source>
        <dbReference type="SAM" id="MobiDB-lite"/>
    </source>
</evidence>
<accession>A0A075B400</accession>
<dbReference type="GO" id="GO:0005770">
    <property type="term" value="C:late endosome"/>
    <property type="evidence" value="ECO:0007669"/>
    <property type="project" value="EnsemblFungi"/>
</dbReference>
<dbReference type="GO" id="GO:0032511">
    <property type="term" value="P:late endosome to vacuole transport via multivesicular body sorting pathway"/>
    <property type="evidence" value="ECO:0007669"/>
    <property type="project" value="EnsemblFungi"/>
</dbReference>
<keyword evidence="4" id="KW-1185">Reference proteome</keyword>